<evidence type="ECO:0000313" key="1">
    <source>
        <dbReference type="EMBL" id="TFD77816.1"/>
    </source>
</evidence>
<gene>
    <name evidence="1" type="ORF">E3T53_10975</name>
</gene>
<comment type="caution">
    <text evidence="1">The sequence shown here is derived from an EMBL/GenBank/DDBJ whole genome shotgun (WGS) entry which is preliminary data.</text>
</comment>
<dbReference type="Proteomes" id="UP000298218">
    <property type="component" value="Unassembled WGS sequence"/>
</dbReference>
<keyword evidence="2" id="KW-1185">Reference proteome</keyword>
<evidence type="ECO:0000313" key="2">
    <source>
        <dbReference type="Proteomes" id="UP000298218"/>
    </source>
</evidence>
<dbReference type="InterPro" id="IPR025447">
    <property type="entry name" value="DUF4192"/>
</dbReference>
<organism evidence="1 2">
    <name type="scientific">Cryobacterium psychrophilum</name>
    <dbReference type="NCBI Taxonomy" id="41988"/>
    <lineage>
        <taxon>Bacteria</taxon>
        <taxon>Bacillati</taxon>
        <taxon>Actinomycetota</taxon>
        <taxon>Actinomycetes</taxon>
        <taxon>Micrococcales</taxon>
        <taxon>Microbacteriaceae</taxon>
        <taxon>Cryobacterium</taxon>
    </lineage>
</organism>
<protein>
    <submittedName>
        <fullName evidence="1">DUF4192 family protein</fullName>
    </submittedName>
</protein>
<dbReference type="AlphaFoldDB" id="A0A4Y8KQZ3"/>
<dbReference type="OrthoDB" id="4954868at2"/>
<dbReference type="RefSeq" id="WP_134172147.1">
    <property type="nucleotide sequence ID" value="NZ_SODI01000001.1"/>
</dbReference>
<dbReference type="EMBL" id="SOHQ01000030">
    <property type="protein sequence ID" value="TFD77816.1"/>
    <property type="molecule type" value="Genomic_DNA"/>
</dbReference>
<dbReference type="Pfam" id="PF13830">
    <property type="entry name" value="DUF4192"/>
    <property type="match status" value="2"/>
</dbReference>
<reference evidence="1 2" key="1">
    <citation type="submission" date="2019-03" db="EMBL/GenBank/DDBJ databases">
        <title>Genomics of glacier-inhabiting Cryobacterium strains.</title>
        <authorList>
            <person name="Liu Q."/>
            <person name="Xin Y.-H."/>
        </authorList>
    </citation>
    <scope>NUCLEOTIDE SEQUENCE [LARGE SCALE GENOMIC DNA]</scope>
    <source>
        <strain evidence="1 2">CGMCC 1.4292</strain>
    </source>
</reference>
<accession>A0A4Y8KQZ3</accession>
<proteinExistence type="predicted"/>
<name>A0A4Y8KQZ3_9MICO</name>
<sequence length="403" mass="43263">MQPTIVKTSEAFDFLALVPQLVGFQPEQSMVLVAFRGNRTCGALRFNLPEADAAAKVLRRIATTLIGTLCKIPGVDAVVPVAYTGESFTEANGIPQERFMGCLVKRAEMSGFLVRDALCVGADAWGSYLDPHCPASGRSLGFITDSRVHEPPPPGARGSIGTLASGTELPRVSPAQRERVAREYRRYAGLHAPSGPPAELLPVVGEVLDSVDIAEDALTWDTAALHANVVARLVFVLQGAGNRDQVMLQFAFGREVGENARAVNQYYWALQAVTGRDLDDLVIEQHQRGISPEAAVIGDLMLGLTDQRPDPERIERGIALLKLVVASAPRPTRTAPLCMLAWLSWALGRGSVAAIFIDRALAIDPSYGMAVLLHRMLSSGLLPDWVYMVPAAGHGDRGEPGAT</sequence>